<name>A0A430S2J6_THESC</name>
<accession>A0A430S2J6</accession>
<reference evidence="2 3" key="1">
    <citation type="journal article" date="2019" name="Extremophiles">
        <title>Biogeography of thermophiles and predominance of Thermus scotoductus in domestic water heaters.</title>
        <authorList>
            <person name="Wilpiszeski R.L."/>
            <person name="Zhang Z."/>
            <person name="House C.H."/>
        </authorList>
    </citation>
    <scope>NUCLEOTIDE SEQUENCE [LARGE SCALE GENOMIC DNA]</scope>
    <source>
        <strain evidence="2 3">25_S25</strain>
    </source>
</reference>
<keyword evidence="1" id="KW-1133">Transmembrane helix</keyword>
<keyword evidence="1" id="KW-0472">Membrane</keyword>
<feature type="transmembrane region" description="Helical" evidence="1">
    <location>
        <begin position="44"/>
        <end position="60"/>
    </location>
</feature>
<evidence type="ECO:0000313" key="2">
    <source>
        <dbReference type="EMBL" id="RTH27957.1"/>
    </source>
</evidence>
<protein>
    <submittedName>
        <fullName evidence="2">Uncharacterized protein</fullName>
    </submittedName>
</protein>
<dbReference type="EMBL" id="PELY01000044">
    <property type="protein sequence ID" value="RTH27957.1"/>
    <property type="molecule type" value="Genomic_DNA"/>
</dbReference>
<comment type="caution">
    <text evidence="2">The sequence shown here is derived from an EMBL/GenBank/DDBJ whole genome shotgun (WGS) entry which is preliminary data.</text>
</comment>
<evidence type="ECO:0000256" key="1">
    <source>
        <dbReference type="SAM" id="Phobius"/>
    </source>
</evidence>
<dbReference type="RefSeq" id="WP_019549916.1">
    <property type="nucleotide sequence ID" value="NZ_PELY01000044.1"/>
</dbReference>
<dbReference type="AlphaFoldDB" id="A0A430S2J6"/>
<gene>
    <name evidence="2" type="ORF">CSW38_01970</name>
</gene>
<evidence type="ECO:0000313" key="3">
    <source>
        <dbReference type="Proteomes" id="UP000287306"/>
    </source>
</evidence>
<organism evidence="2 3">
    <name type="scientific">Thermus scotoductus</name>
    <dbReference type="NCBI Taxonomy" id="37636"/>
    <lineage>
        <taxon>Bacteria</taxon>
        <taxon>Thermotogati</taxon>
        <taxon>Deinococcota</taxon>
        <taxon>Deinococci</taxon>
        <taxon>Thermales</taxon>
        <taxon>Thermaceae</taxon>
        <taxon>Thermus</taxon>
    </lineage>
</organism>
<sequence length="67" mass="7245">MERGIGMAFAPAFLLALSLLSFLLGRECTPEILSGICGMPEAKTPGWFLLGATLVALMTYRKQRRGA</sequence>
<dbReference type="Proteomes" id="UP000287306">
    <property type="component" value="Unassembled WGS sequence"/>
</dbReference>
<proteinExistence type="predicted"/>
<keyword evidence="1" id="KW-0812">Transmembrane</keyword>